<name>A0A5N5D689_9PEZI</name>
<dbReference type="EMBL" id="VCHE01000064">
    <property type="protein sequence ID" value="KAB2573121.1"/>
    <property type="molecule type" value="Genomic_DNA"/>
</dbReference>
<organism evidence="1 2">
    <name type="scientific">Lasiodiplodia theobromae</name>
    <dbReference type="NCBI Taxonomy" id="45133"/>
    <lineage>
        <taxon>Eukaryota</taxon>
        <taxon>Fungi</taxon>
        <taxon>Dikarya</taxon>
        <taxon>Ascomycota</taxon>
        <taxon>Pezizomycotina</taxon>
        <taxon>Dothideomycetes</taxon>
        <taxon>Dothideomycetes incertae sedis</taxon>
        <taxon>Botryosphaeriales</taxon>
        <taxon>Botryosphaeriaceae</taxon>
        <taxon>Lasiodiplodia</taxon>
    </lineage>
</organism>
<reference evidence="1 2" key="1">
    <citation type="journal article" date="2019" name="Sci. Rep.">
        <title>A multi-omics analysis of the grapevine pathogen Lasiodiplodia theobromae reveals that temperature affects the expression of virulence- and pathogenicity-related genes.</title>
        <authorList>
            <person name="Felix C."/>
            <person name="Meneses R."/>
            <person name="Goncalves M.F.M."/>
            <person name="Tilleman L."/>
            <person name="Duarte A.S."/>
            <person name="Jorrin-Novo J.V."/>
            <person name="Van de Peer Y."/>
            <person name="Deforce D."/>
            <person name="Van Nieuwerburgh F."/>
            <person name="Esteves A.C."/>
            <person name="Alves A."/>
        </authorList>
    </citation>
    <scope>NUCLEOTIDE SEQUENCE [LARGE SCALE GENOMIC DNA]</scope>
    <source>
        <strain evidence="1 2">LA-SOL3</strain>
    </source>
</reference>
<comment type="caution">
    <text evidence="1">The sequence shown here is derived from an EMBL/GenBank/DDBJ whole genome shotgun (WGS) entry which is preliminary data.</text>
</comment>
<evidence type="ECO:0000313" key="1">
    <source>
        <dbReference type="EMBL" id="KAB2573121.1"/>
    </source>
</evidence>
<evidence type="ECO:0000313" key="2">
    <source>
        <dbReference type="Proteomes" id="UP000325902"/>
    </source>
</evidence>
<accession>A0A5N5D689</accession>
<proteinExistence type="predicted"/>
<dbReference type="Proteomes" id="UP000325902">
    <property type="component" value="Unassembled WGS sequence"/>
</dbReference>
<protein>
    <submittedName>
        <fullName evidence="1">Uncharacterized protein</fullName>
    </submittedName>
</protein>
<sequence>MMHGLLNHASVANAWNLFAIQNIPHLNTQNLSWNWSDGRAVNAMEALEHKRFGNDRQLRDILNDVLATLNNANGPEIDVNSDAAFVQEELQMFNQISLAELDFGLDWGFSPTIYQH</sequence>
<keyword evidence="2" id="KW-1185">Reference proteome</keyword>
<gene>
    <name evidence="1" type="ORF">DBV05_g8170</name>
</gene>
<dbReference type="AlphaFoldDB" id="A0A5N5D689"/>
<dbReference type="OrthoDB" id="10535519at2759"/>